<sequence length="137" mass="15451">MRDRALKLRWEARSMRSNYSHLQKLSMAFKEAKPMITTNYSFALCMVHPLPLLLVVVLALVVLNTETSPSETHRVQSYSLYCFIASLSHSLFAFRTNSWAILSIYTSTSHSPSISTRTSPSPRPARFDASLPRTGKA</sequence>
<evidence type="ECO:0000256" key="1">
    <source>
        <dbReference type="SAM" id="MobiDB-lite"/>
    </source>
</evidence>
<feature type="transmembrane region" description="Helical" evidence="2">
    <location>
        <begin position="75"/>
        <end position="94"/>
    </location>
</feature>
<keyword evidence="2" id="KW-0472">Membrane</keyword>
<organism evidence="3 4">
    <name type="scientific">Ascobolus immersus RN42</name>
    <dbReference type="NCBI Taxonomy" id="1160509"/>
    <lineage>
        <taxon>Eukaryota</taxon>
        <taxon>Fungi</taxon>
        <taxon>Dikarya</taxon>
        <taxon>Ascomycota</taxon>
        <taxon>Pezizomycotina</taxon>
        <taxon>Pezizomycetes</taxon>
        <taxon>Pezizales</taxon>
        <taxon>Ascobolaceae</taxon>
        <taxon>Ascobolus</taxon>
    </lineage>
</organism>
<feature type="region of interest" description="Disordered" evidence="1">
    <location>
        <begin position="109"/>
        <end position="137"/>
    </location>
</feature>
<evidence type="ECO:0000313" key="4">
    <source>
        <dbReference type="Proteomes" id="UP000275078"/>
    </source>
</evidence>
<feature type="transmembrane region" description="Helical" evidence="2">
    <location>
        <begin position="40"/>
        <end position="63"/>
    </location>
</feature>
<gene>
    <name evidence="3" type="ORF">BJ508DRAFT_51058</name>
</gene>
<feature type="compositionally biased region" description="Low complexity" evidence="1">
    <location>
        <begin position="109"/>
        <end position="120"/>
    </location>
</feature>
<keyword evidence="2" id="KW-0812">Transmembrane</keyword>
<dbReference type="AlphaFoldDB" id="A0A3N4ICH5"/>
<name>A0A3N4ICH5_ASCIM</name>
<reference evidence="3 4" key="1">
    <citation type="journal article" date="2018" name="Nat. Ecol. Evol.">
        <title>Pezizomycetes genomes reveal the molecular basis of ectomycorrhizal truffle lifestyle.</title>
        <authorList>
            <person name="Murat C."/>
            <person name="Payen T."/>
            <person name="Noel B."/>
            <person name="Kuo A."/>
            <person name="Morin E."/>
            <person name="Chen J."/>
            <person name="Kohler A."/>
            <person name="Krizsan K."/>
            <person name="Balestrini R."/>
            <person name="Da Silva C."/>
            <person name="Montanini B."/>
            <person name="Hainaut M."/>
            <person name="Levati E."/>
            <person name="Barry K.W."/>
            <person name="Belfiori B."/>
            <person name="Cichocki N."/>
            <person name="Clum A."/>
            <person name="Dockter R.B."/>
            <person name="Fauchery L."/>
            <person name="Guy J."/>
            <person name="Iotti M."/>
            <person name="Le Tacon F."/>
            <person name="Lindquist E.A."/>
            <person name="Lipzen A."/>
            <person name="Malagnac F."/>
            <person name="Mello A."/>
            <person name="Molinier V."/>
            <person name="Miyauchi S."/>
            <person name="Poulain J."/>
            <person name="Riccioni C."/>
            <person name="Rubini A."/>
            <person name="Sitrit Y."/>
            <person name="Splivallo R."/>
            <person name="Traeger S."/>
            <person name="Wang M."/>
            <person name="Zifcakova L."/>
            <person name="Wipf D."/>
            <person name="Zambonelli A."/>
            <person name="Paolocci F."/>
            <person name="Nowrousian M."/>
            <person name="Ottonello S."/>
            <person name="Baldrian P."/>
            <person name="Spatafora J.W."/>
            <person name="Henrissat B."/>
            <person name="Nagy L.G."/>
            <person name="Aury J.M."/>
            <person name="Wincker P."/>
            <person name="Grigoriev I.V."/>
            <person name="Bonfante P."/>
            <person name="Martin F.M."/>
        </authorList>
    </citation>
    <scope>NUCLEOTIDE SEQUENCE [LARGE SCALE GENOMIC DNA]</scope>
    <source>
        <strain evidence="3 4">RN42</strain>
    </source>
</reference>
<dbReference type="EMBL" id="ML119662">
    <property type="protein sequence ID" value="RPA83802.1"/>
    <property type="molecule type" value="Genomic_DNA"/>
</dbReference>
<keyword evidence="2" id="KW-1133">Transmembrane helix</keyword>
<proteinExistence type="predicted"/>
<keyword evidence="4" id="KW-1185">Reference proteome</keyword>
<dbReference type="Proteomes" id="UP000275078">
    <property type="component" value="Unassembled WGS sequence"/>
</dbReference>
<evidence type="ECO:0000313" key="3">
    <source>
        <dbReference type="EMBL" id="RPA83802.1"/>
    </source>
</evidence>
<evidence type="ECO:0000256" key="2">
    <source>
        <dbReference type="SAM" id="Phobius"/>
    </source>
</evidence>
<protein>
    <submittedName>
        <fullName evidence="3">Uncharacterized protein</fullName>
    </submittedName>
</protein>
<accession>A0A3N4ICH5</accession>